<dbReference type="GO" id="GO:0045944">
    <property type="term" value="P:positive regulation of transcription by RNA polymerase II"/>
    <property type="evidence" value="ECO:0007669"/>
    <property type="project" value="UniProtKB-ARBA"/>
</dbReference>
<dbReference type="AlphaFoldDB" id="A0AAV7IJD2"/>
<evidence type="ECO:0000313" key="7">
    <source>
        <dbReference type="EMBL" id="KAH0553733.1"/>
    </source>
</evidence>
<protein>
    <recommendedName>
        <fullName evidence="6">C2H2-type domain-containing protein</fullName>
    </recommendedName>
</protein>
<feature type="domain" description="C2H2-type" evidence="6">
    <location>
        <begin position="656"/>
        <end position="684"/>
    </location>
</feature>
<evidence type="ECO:0000259" key="6">
    <source>
        <dbReference type="PROSITE" id="PS50157"/>
    </source>
</evidence>
<dbReference type="SMART" id="SM00355">
    <property type="entry name" value="ZnF_C2H2"/>
    <property type="match status" value="13"/>
</dbReference>
<feature type="domain" description="C2H2-type" evidence="6">
    <location>
        <begin position="625"/>
        <end position="654"/>
    </location>
</feature>
<dbReference type="GO" id="GO:0000978">
    <property type="term" value="F:RNA polymerase II cis-regulatory region sequence-specific DNA binding"/>
    <property type="evidence" value="ECO:0007669"/>
    <property type="project" value="TreeGrafter"/>
</dbReference>
<organism evidence="7 8">
    <name type="scientific">Cotesia glomerata</name>
    <name type="common">Lepidopteran parasitic wasp</name>
    <name type="synonym">Apanteles glomeratus</name>
    <dbReference type="NCBI Taxonomy" id="32391"/>
    <lineage>
        <taxon>Eukaryota</taxon>
        <taxon>Metazoa</taxon>
        <taxon>Ecdysozoa</taxon>
        <taxon>Arthropoda</taxon>
        <taxon>Hexapoda</taxon>
        <taxon>Insecta</taxon>
        <taxon>Pterygota</taxon>
        <taxon>Neoptera</taxon>
        <taxon>Endopterygota</taxon>
        <taxon>Hymenoptera</taxon>
        <taxon>Apocrita</taxon>
        <taxon>Ichneumonoidea</taxon>
        <taxon>Braconidae</taxon>
        <taxon>Microgastrinae</taxon>
        <taxon>Cotesia</taxon>
    </lineage>
</organism>
<dbReference type="PANTHER" id="PTHR19818">
    <property type="entry name" value="ZINC FINGER PROTEIN ZIC AND GLI"/>
    <property type="match status" value="1"/>
</dbReference>
<dbReference type="InterPro" id="IPR050329">
    <property type="entry name" value="GLI_C2H2-zinc-finger"/>
</dbReference>
<evidence type="ECO:0000313" key="8">
    <source>
        <dbReference type="Proteomes" id="UP000826195"/>
    </source>
</evidence>
<feature type="domain" description="C2H2-type" evidence="6">
    <location>
        <begin position="281"/>
        <end position="310"/>
    </location>
</feature>
<feature type="non-terminal residue" evidence="7">
    <location>
        <position position="1"/>
    </location>
</feature>
<name>A0AAV7IJD2_COTGL</name>
<evidence type="ECO:0000256" key="4">
    <source>
        <dbReference type="ARBA" id="ARBA00022833"/>
    </source>
</evidence>
<reference evidence="7 8" key="1">
    <citation type="journal article" date="2021" name="J. Hered.">
        <title>A chromosome-level genome assembly of the parasitoid wasp, Cotesia glomerata (Hymenoptera: Braconidae).</title>
        <authorList>
            <person name="Pinto B.J."/>
            <person name="Weis J.J."/>
            <person name="Gamble T."/>
            <person name="Ode P.J."/>
            <person name="Paul R."/>
            <person name="Zaspel J.M."/>
        </authorList>
    </citation>
    <scope>NUCLEOTIDE SEQUENCE [LARGE SCALE GENOMIC DNA]</scope>
    <source>
        <strain evidence="7">CgM1</strain>
    </source>
</reference>
<gene>
    <name evidence="7" type="ORF">KQX54_003797</name>
</gene>
<dbReference type="SUPFAM" id="SSF57667">
    <property type="entry name" value="beta-beta-alpha zinc fingers"/>
    <property type="match status" value="1"/>
</dbReference>
<keyword evidence="4" id="KW-0862">Zinc</keyword>
<proteinExistence type="predicted"/>
<feature type="domain" description="C2H2-type" evidence="6">
    <location>
        <begin position="722"/>
        <end position="750"/>
    </location>
</feature>
<dbReference type="Proteomes" id="UP000826195">
    <property type="component" value="Unassembled WGS sequence"/>
</dbReference>
<feature type="domain" description="C2H2-type" evidence="6">
    <location>
        <begin position="91"/>
        <end position="120"/>
    </location>
</feature>
<dbReference type="GO" id="GO:0008270">
    <property type="term" value="F:zinc ion binding"/>
    <property type="evidence" value="ECO:0007669"/>
    <property type="project" value="UniProtKB-KW"/>
</dbReference>
<evidence type="ECO:0000256" key="2">
    <source>
        <dbReference type="ARBA" id="ARBA00022737"/>
    </source>
</evidence>
<keyword evidence="8" id="KW-1185">Reference proteome</keyword>
<keyword evidence="3 5" id="KW-0863">Zinc-finger</keyword>
<dbReference type="PANTHER" id="PTHR19818:SF161">
    <property type="entry name" value="C2H2-TYPE DOMAIN-CONTAINING PROTEIN"/>
    <property type="match status" value="1"/>
</dbReference>
<feature type="domain" description="C2H2-type" evidence="6">
    <location>
        <begin position="16"/>
        <end position="46"/>
    </location>
</feature>
<dbReference type="Gene3D" id="3.30.160.60">
    <property type="entry name" value="Classic Zinc Finger"/>
    <property type="match status" value="5"/>
</dbReference>
<sequence length="800" mass="93763">FAHPRRRSQKPDLIEYKCANFAQCGSIFTDKKTLTRHIKYVCGQPPRYKCAYCEYKSHNTANVKVHMGRMHPGQKVQIVEMYNPFANARRYSCPQEGCYKRYKYRQGLTYHLSNECGKSPRLPRSFPIKIPAVLLACSLVSAEKFKDPEVRVSKPRLQPRLQGAAVPEEAHELPLRKASQVQVSLLRVPLDLEVRRQVPHGAQPLRSERPHYRNVQALLQEFEPKSIRTNFISSASELQKKIPRIYICQICVAAHPKNFQCPAIQSQIIDTTYQTLPGPPFACPNENCIKIYQKKWRLIKHLKFECGKRPRYKCFYCNFCNSKIPLLLFDCIKTEGPILRSSIKREKEDTMFVCYNRVCDQTFSNKSQLKYHMKFECASKVKKKKPIKQETIDLEDPQEPAPPEDLEIESEKYKCPNENCLTVFTRRAALTFHIKHQCITPRFRCSACDYRSKSRRGVKQHATRKHGDLDCRVIELYSLKDPGKVTCFYKGCGKSFAYSTYMIPGPENFTEIPQLPKEPLQVKGRKYACPNPNCSSVFKERRHLGTHIRYHCGKPPRYKCFYCPYKSTWRGSIKSHIKKVHREKEVHVVELYQAQPKVINYICPNDNYYDYNAMMFSKDGEPAKYYCPTANCKRSFKHKNQLQFHLRNQCGKPPRYKCPYCGYQSQWKQHARVHIQRVHPEQLPEIFQYFCSQSTTARTARAEFLNRQDGWFNYCPWTEKPYQCRGCCYSYSTKDLLKRHIRRACGGKEPRVGCPYCSYKSRYNSDVYKHCKRRHSSATVFAIDLETFQRCFPRDPFAEN</sequence>
<dbReference type="PROSITE" id="PS00028">
    <property type="entry name" value="ZINC_FINGER_C2H2_1"/>
    <property type="match status" value="1"/>
</dbReference>
<dbReference type="GO" id="GO:0000981">
    <property type="term" value="F:DNA-binding transcription factor activity, RNA polymerase II-specific"/>
    <property type="evidence" value="ECO:0007669"/>
    <property type="project" value="TreeGrafter"/>
</dbReference>
<evidence type="ECO:0000256" key="1">
    <source>
        <dbReference type="ARBA" id="ARBA00022723"/>
    </source>
</evidence>
<dbReference type="InterPro" id="IPR013087">
    <property type="entry name" value="Znf_C2H2_type"/>
</dbReference>
<evidence type="ECO:0000256" key="3">
    <source>
        <dbReference type="ARBA" id="ARBA00022771"/>
    </source>
</evidence>
<accession>A0AAV7IJD2</accession>
<keyword evidence="2" id="KW-0677">Repeat</keyword>
<feature type="domain" description="C2H2-type" evidence="6">
    <location>
        <begin position="48"/>
        <end position="76"/>
    </location>
</feature>
<dbReference type="PROSITE" id="PS50157">
    <property type="entry name" value="ZINC_FINGER_C2H2_2"/>
    <property type="match status" value="9"/>
</dbReference>
<evidence type="ECO:0000256" key="5">
    <source>
        <dbReference type="PROSITE-ProRule" id="PRU00042"/>
    </source>
</evidence>
<dbReference type="GO" id="GO:0005634">
    <property type="term" value="C:nucleus"/>
    <property type="evidence" value="ECO:0007669"/>
    <property type="project" value="UniProtKB-ARBA"/>
</dbReference>
<dbReference type="InterPro" id="IPR036236">
    <property type="entry name" value="Znf_C2H2_sf"/>
</dbReference>
<feature type="domain" description="C2H2-type" evidence="6">
    <location>
        <begin position="527"/>
        <end position="556"/>
    </location>
</feature>
<keyword evidence="1" id="KW-0479">Metal-binding</keyword>
<feature type="domain" description="C2H2-type" evidence="6">
    <location>
        <begin position="352"/>
        <end position="381"/>
    </location>
</feature>
<dbReference type="EMBL" id="JAHXZJ010001119">
    <property type="protein sequence ID" value="KAH0553733.1"/>
    <property type="molecule type" value="Genomic_DNA"/>
</dbReference>
<comment type="caution">
    <text evidence="7">The sequence shown here is derived from an EMBL/GenBank/DDBJ whole genome shotgun (WGS) entry which is preliminary data.</text>
</comment>